<comment type="subcellular location">
    <subcellularLocation>
        <location evidence="1">Cell membrane</location>
        <topology evidence="1">Multi-pass membrane protein</topology>
    </subcellularLocation>
</comment>
<dbReference type="PANTHER" id="PTHR34979:SF1">
    <property type="entry name" value="INNER MEMBRANE PROTEIN YGAZ"/>
    <property type="match status" value="1"/>
</dbReference>
<dbReference type="AlphaFoldDB" id="A0A2V1K615"/>
<dbReference type="EMBL" id="QETA01000001">
    <property type="protein sequence ID" value="PWF25109.1"/>
    <property type="molecule type" value="Genomic_DNA"/>
</dbReference>
<dbReference type="RefSeq" id="WP_109060512.1">
    <property type="nucleotide sequence ID" value="NZ_QETA01000001.1"/>
</dbReference>
<evidence type="ECO:0000313" key="10">
    <source>
        <dbReference type="Proteomes" id="UP000245212"/>
    </source>
</evidence>
<keyword evidence="4" id="KW-1003">Cell membrane</keyword>
<sequence>MRQVMPAMLPTAIWGLVTGVAMVKSGLTETMALAMTLLVFAGSAQLTSLPLIATGAPLWLIFAAGLVVNLRFVIFAAALQPFFRHLSWPRRLGLGYFTTDITFIVFMPRFGEAPVPGTREHVWFYVGAIIPGWIIWQLCSLSGIVLGSMVPSSWSLEFAAVLALLALAMPLVNSRPVAAAALAAGLLGWAGQWLPLRLGLVLAVVGGVLAGILAERRLERAK</sequence>
<feature type="transmembrane region" description="Helical" evidence="8">
    <location>
        <begin position="193"/>
        <end position="214"/>
    </location>
</feature>
<name>A0A2V1K615_9BURK</name>
<dbReference type="InterPro" id="IPR011606">
    <property type="entry name" value="Brnchd-chn_aa_trnsp_permease"/>
</dbReference>
<comment type="similarity">
    <text evidence="2">Belongs to the AzlC family.</text>
</comment>
<keyword evidence="5 8" id="KW-0812">Transmembrane</keyword>
<organism evidence="9 10">
    <name type="scientific">Corticimicrobacter populi</name>
    <dbReference type="NCBI Taxonomy" id="2175229"/>
    <lineage>
        <taxon>Bacteria</taxon>
        <taxon>Pseudomonadati</taxon>
        <taxon>Pseudomonadota</taxon>
        <taxon>Betaproteobacteria</taxon>
        <taxon>Burkholderiales</taxon>
        <taxon>Alcaligenaceae</taxon>
        <taxon>Corticimicrobacter</taxon>
    </lineage>
</organism>
<protein>
    <recommendedName>
        <fullName evidence="11">Branched-chain amino acid ABC transporter permease</fullName>
    </recommendedName>
</protein>
<dbReference type="Proteomes" id="UP000245212">
    <property type="component" value="Unassembled WGS sequence"/>
</dbReference>
<evidence type="ECO:0000313" key="9">
    <source>
        <dbReference type="EMBL" id="PWF25109.1"/>
    </source>
</evidence>
<feature type="transmembrane region" description="Helical" evidence="8">
    <location>
        <begin position="91"/>
        <end position="110"/>
    </location>
</feature>
<evidence type="ECO:0000256" key="4">
    <source>
        <dbReference type="ARBA" id="ARBA00022475"/>
    </source>
</evidence>
<dbReference type="GO" id="GO:1903785">
    <property type="term" value="P:L-valine transmembrane transport"/>
    <property type="evidence" value="ECO:0007669"/>
    <property type="project" value="TreeGrafter"/>
</dbReference>
<evidence type="ECO:0000256" key="7">
    <source>
        <dbReference type="ARBA" id="ARBA00023136"/>
    </source>
</evidence>
<evidence type="ECO:0000256" key="6">
    <source>
        <dbReference type="ARBA" id="ARBA00022989"/>
    </source>
</evidence>
<evidence type="ECO:0000256" key="8">
    <source>
        <dbReference type="SAM" id="Phobius"/>
    </source>
</evidence>
<keyword evidence="10" id="KW-1185">Reference proteome</keyword>
<keyword evidence="3" id="KW-0813">Transport</keyword>
<feature type="transmembrane region" description="Helical" evidence="8">
    <location>
        <begin position="122"/>
        <end position="147"/>
    </location>
</feature>
<dbReference type="GO" id="GO:0005886">
    <property type="term" value="C:plasma membrane"/>
    <property type="evidence" value="ECO:0007669"/>
    <property type="project" value="UniProtKB-SubCell"/>
</dbReference>
<gene>
    <name evidence="9" type="ORF">DD235_02805</name>
</gene>
<reference evidence="10" key="1">
    <citation type="submission" date="2018-05" db="EMBL/GenBank/DDBJ databases">
        <authorList>
            <person name="Li Y."/>
        </authorList>
    </citation>
    <scope>NUCLEOTIDE SEQUENCE [LARGE SCALE GENOMIC DNA]</scope>
    <source>
        <strain evidence="10">3d-2-2</strain>
    </source>
</reference>
<evidence type="ECO:0000256" key="2">
    <source>
        <dbReference type="ARBA" id="ARBA00010735"/>
    </source>
</evidence>
<accession>A0A2V1K615</accession>
<evidence type="ECO:0000256" key="3">
    <source>
        <dbReference type="ARBA" id="ARBA00022448"/>
    </source>
</evidence>
<keyword evidence="6 8" id="KW-1133">Transmembrane helix</keyword>
<dbReference type="PANTHER" id="PTHR34979">
    <property type="entry name" value="INNER MEMBRANE PROTEIN YGAZ"/>
    <property type="match status" value="1"/>
</dbReference>
<evidence type="ECO:0000256" key="5">
    <source>
        <dbReference type="ARBA" id="ARBA00022692"/>
    </source>
</evidence>
<evidence type="ECO:0008006" key="11">
    <source>
        <dbReference type="Google" id="ProtNLM"/>
    </source>
</evidence>
<comment type="caution">
    <text evidence="9">The sequence shown here is derived from an EMBL/GenBank/DDBJ whole genome shotgun (WGS) entry which is preliminary data.</text>
</comment>
<dbReference type="Pfam" id="PF03591">
    <property type="entry name" value="AzlC"/>
    <property type="match status" value="1"/>
</dbReference>
<keyword evidence="7 8" id="KW-0472">Membrane</keyword>
<proteinExistence type="inferred from homology"/>
<feature type="transmembrane region" description="Helical" evidence="8">
    <location>
        <begin position="154"/>
        <end position="173"/>
    </location>
</feature>
<evidence type="ECO:0000256" key="1">
    <source>
        <dbReference type="ARBA" id="ARBA00004651"/>
    </source>
</evidence>
<feature type="transmembrane region" description="Helical" evidence="8">
    <location>
        <begin position="58"/>
        <end position="79"/>
    </location>
</feature>